<dbReference type="SUPFAM" id="SSF57889">
    <property type="entry name" value="Cysteine-rich domain"/>
    <property type="match status" value="1"/>
</dbReference>
<evidence type="ECO:0000256" key="2">
    <source>
        <dbReference type="ARBA" id="ARBA00022833"/>
    </source>
</evidence>
<dbReference type="GO" id="GO:0046872">
    <property type="term" value="F:metal ion binding"/>
    <property type="evidence" value="ECO:0007669"/>
    <property type="project" value="UniProtKB-KW"/>
</dbReference>
<comment type="caution">
    <text evidence="4">The sequence shown here is derived from an EMBL/GenBank/DDBJ whole genome shotgun (WGS) entry which is preliminary data.</text>
</comment>
<dbReference type="Proteomes" id="UP001461498">
    <property type="component" value="Unassembled WGS sequence"/>
</dbReference>
<reference evidence="4 5" key="1">
    <citation type="submission" date="2022-12" db="EMBL/GenBank/DDBJ databases">
        <title>Chromosome-level genome assembly of true bugs.</title>
        <authorList>
            <person name="Ma L."/>
            <person name="Li H."/>
        </authorList>
    </citation>
    <scope>NUCLEOTIDE SEQUENCE [LARGE SCALE GENOMIC DNA]</scope>
    <source>
        <strain evidence="4">Lab_2022b</strain>
    </source>
</reference>
<feature type="domain" description="Phorbol-ester/DAG-type" evidence="3">
    <location>
        <begin position="18"/>
        <end position="65"/>
    </location>
</feature>
<proteinExistence type="predicted"/>
<dbReference type="AlphaFoldDB" id="A0AAW1DIG9"/>
<keyword evidence="2" id="KW-0862">Zinc</keyword>
<gene>
    <name evidence="4" type="ORF">O3M35_004756</name>
</gene>
<sequence length="69" mass="7999">MGCTSSRNILEPDHESQQHAFRSKVFKKPRPCNLCHLPIQSEGSSCRVCKYVCHKSCEEKVREQFLSLF</sequence>
<evidence type="ECO:0000313" key="5">
    <source>
        <dbReference type="Proteomes" id="UP001461498"/>
    </source>
</evidence>
<protein>
    <recommendedName>
        <fullName evidence="3">Phorbol-ester/DAG-type domain-containing protein</fullName>
    </recommendedName>
</protein>
<organism evidence="4 5">
    <name type="scientific">Rhynocoris fuscipes</name>
    <dbReference type="NCBI Taxonomy" id="488301"/>
    <lineage>
        <taxon>Eukaryota</taxon>
        <taxon>Metazoa</taxon>
        <taxon>Ecdysozoa</taxon>
        <taxon>Arthropoda</taxon>
        <taxon>Hexapoda</taxon>
        <taxon>Insecta</taxon>
        <taxon>Pterygota</taxon>
        <taxon>Neoptera</taxon>
        <taxon>Paraneoptera</taxon>
        <taxon>Hemiptera</taxon>
        <taxon>Heteroptera</taxon>
        <taxon>Panheteroptera</taxon>
        <taxon>Cimicomorpha</taxon>
        <taxon>Reduviidae</taxon>
        <taxon>Harpactorinae</taxon>
        <taxon>Harpactorini</taxon>
        <taxon>Rhynocoris</taxon>
    </lineage>
</organism>
<dbReference type="Gene3D" id="3.30.60.20">
    <property type="match status" value="1"/>
</dbReference>
<name>A0AAW1DIG9_9HEMI</name>
<accession>A0AAW1DIG9</accession>
<evidence type="ECO:0000259" key="3">
    <source>
        <dbReference type="PROSITE" id="PS50081"/>
    </source>
</evidence>
<dbReference type="Pfam" id="PF00130">
    <property type="entry name" value="C1_1"/>
    <property type="match status" value="1"/>
</dbReference>
<evidence type="ECO:0000313" key="4">
    <source>
        <dbReference type="EMBL" id="KAK9509855.1"/>
    </source>
</evidence>
<keyword evidence="1" id="KW-0479">Metal-binding</keyword>
<dbReference type="InterPro" id="IPR002219">
    <property type="entry name" value="PKC_DAG/PE"/>
</dbReference>
<dbReference type="EMBL" id="JAPXFL010000002">
    <property type="protein sequence ID" value="KAK9509855.1"/>
    <property type="molecule type" value="Genomic_DNA"/>
</dbReference>
<keyword evidence="5" id="KW-1185">Reference proteome</keyword>
<dbReference type="PROSITE" id="PS50081">
    <property type="entry name" value="ZF_DAG_PE_2"/>
    <property type="match status" value="1"/>
</dbReference>
<dbReference type="InterPro" id="IPR046349">
    <property type="entry name" value="C1-like_sf"/>
</dbReference>
<evidence type="ECO:0000256" key="1">
    <source>
        <dbReference type="ARBA" id="ARBA00022723"/>
    </source>
</evidence>